<dbReference type="Proteomes" id="UP000600865">
    <property type="component" value="Unassembled WGS sequence"/>
</dbReference>
<evidence type="ECO:0008006" key="4">
    <source>
        <dbReference type="Google" id="ProtNLM"/>
    </source>
</evidence>
<evidence type="ECO:0000313" key="3">
    <source>
        <dbReference type="Proteomes" id="UP000600865"/>
    </source>
</evidence>
<keyword evidence="1" id="KW-0732">Signal</keyword>
<feature type="chain" id="PRO_5037482797" description="Salt-induced outer membrane protein" evidence="1">
    <location>
        <begin position="21"/>
        <end position="245"/>
    </location>
</feature>
<accession>A0A918KGL5</accession>
<dbReference type="EMBL" id="BMYV01000001">
    <property type="protein sequence ID" value="GGX60102.1"/>
    <property type="molecule type" value="Genomic_DNA"/>
</dbReference>
<reference evidence="2 3" key="1">
    <citation type="journal article" date="2014" name="Int. J. Syst. Evol. Microbiol.">
        <title>Complete genome sequence of Corynebacterium casei LMG S-19264T (=DSM 44701T), isolated from a smear-ripened cheese.</title>
        <authorList>
            <consortium name="US DOE Joint Genome Institute (JGI-PGF)"/>
            <person name="Walter F."/>
            <person name="Albersmeier A."/>
            <person name="Kalinowski J."/>
            <person name="Ruckert C."/>
        </authorList>
    </citation>
    <scope>NUCLEOTIDE SEQUENCE [LARGE SCALE GENOMIC DNA]</scope>
    <source>
        <strain evidence="2 3">KCTC 23968</strain>
    </source>
</reference>
<feature type="signal peptide" evidence="1">
    <location>
        <begin position="1"/>
        <end position="20"/>
    </location>
</feature>
<dbReference type="AlphaFoldDB" id="A0A918KGL5"/>
<name>A0A918KGL5_9PROT</name>
<dbReference type="InterPro" id="IPR007433">
    <property type="entry name" value="DUF481"/>
</dbReference>
<protein>
    <recommendedName>
        <fullName evidence="4">Salt-induced outer membrane protein</fullName>
    </recommendedName>
</protein>
<evidence type="ECO:0000313" key="2">
    <source>
        <dbReference type="EMBL" id="GGX60102.1"/>
    </source>
</evidence>
<proteinExistence type="predicted"/>
<dbReference type="RefSeq" id="WP_189581426.1">
    <property type="nucleotide sequence ID" value="NZ_BMYV01000001.1"/>
</dbReference>
<organism evidence="2 3">
    <name type="scientific">Litorimonas cladophorae</name>
    <dbReference type="NCBI Taxonomy" id="1220491"/>
    <lineage>
        <taxon>Bacteria</taxon>
        <taxon>Pseudomonadati</taxon>
        <taxon>Pseudomonadota</taxon>
        <taxon>Alphaproteobacteria</taxon>
        <taxon>Maricaulales</taxon>
        <taxon>Robiginitomaculaceae</taxon>
    </lineage>
</organism>
<comment type="caution">
    <text evidence="2">The sequence shown here is derived from an EMBL/GenBank/DDBJ whole genome shotgun (WGS) entry which is preliminary data.</text>
</comment>
<keyword evidence="3" id="KW-1185">Reference proteome</keyword>
<evidence type="ECO:0000256" key="1">
    <source>
        <dbReference type="SAM" id="SignalP"/>
    </source>
</evidence>
<dbReference type="Pfam" id="PF04338">
    <property type="entry name" value="DUF481"/>
    <property type="match status" value="1"/>
</dbReference>
<sequence>MLSRLLPSFVMLCVASTAAAQDDPGWTGEIALNGAKTTGNNDTTDVGLAFKVNKRSADWRHSLKGTTDFGRNEGSTNKRRYRLGYKIGRDLAPRVYSFANLDYYSDDFGAFKHGYYAGGGAGYSVLIDKPTLWRLEGGAGYRSQKARLQANDVSGLASRKEAFVSARAYSDLEHHFNERVSLTNDTELFYSDIDTFVTNEVGVTSQMFESLSLRASFRVETHTDVPEGREKTDTISRIGIVYKVH</sequence>
<gene>
    <name evidence="2" type="ORF">GCM10011309_07410</name>
</gene>